<dbReference type="PANTHER" id="PTHR30349">
    <property type="entry name" value="PHAGE INTEGRASE-RELATED"/>
    <property type="match status" value="1"/>
</dbReference>
<keyword evidence="2" id="KW-0238">DNA-binding</keyword>
<feature type="domain" description="Tyr recombinase" evidence="4">
    <location>
        <begin position="112"/>
        <end position="312"/>
    </location>
</feature>
<evidence type="ECO:0000256" key="1">
    <source>
        <dbReference type="ARBA" id="ARBA00008857"/>
    </source>
</evidence>
<dbReference type="InterPro" id="IPR050090">
    <property type="entry name" value="Tyrosine_recombinase_XerCD"/>
</dbReference>
<evidence type="ECO:0000256" key="3">
    <source>
        <dbReference type="ARBA" id="ARBA00023172"/>
    </source>
</evidence>
<dbReference type="InterPro" id="IPR011010">
    <property type="entry name" value="DNA_brk_join_enz"/>
</dbReference>
<dbReference type="Pfam" id="PF00589">
    <property type="entry name" value="Phage_integrase"/>
    <property type="match status" value="1"/>
</dbReference>
<dbReference type="RefSeq" id="WP_186895704.1">
    <property type="nucleotide sequence ID" value="NZ_WJBE01000045.1"/>
</dbReference>
<dbReference type="Proteomes" id="UP000622405">
    <property type="component" value="Unassembled WGS sequence"/>
</dbReference>
<comment type="caution">
    <text evidence="5">The sequence shown here is derived from an EMBL/GenBank/DDBJ whole genome shotgun (WGS) entry which is preliminary data.</text>
</comment>
<dbReference type="InterPro" id="IPR002104">
    <property type="entry name" value="Integrase_catalytic"/>
</dbReference>
<proteinExistence type="inferred from homology"/>
<reference evidence="5 6" key="1">
    <citation type="journal article" date="2020" name="mSystems">
        <title>Defining Genomic and Predicted Metabolic Features of the Acetobacterium Genus.</title>
        <authorList>
            <person name="Ross D.E."/>
            <person name="Marshall C.W."/>
            <person name="Gulliver D."/>
            <person name="May H.D."/>
            <person name="Norman R.S."/>
        </authorList>
    </citation>
    <scope>NUCLEOTIDE SEQUENCE [LARGE SCALE GENOMIC DNA]</scope>
    <source>
        <strain evidence="5 6">DSM 4132</strain>
    </source>
</reference>
<sequence length="327" mass="37379">MINDKEFLQFKDGPFRDYFEKFIEYKRGKGEKVSRSTIINLRSLNNKLCQYSTVKITAQMVEEILSPESFASSDTRGKSISLLRQFCQFMGILGIPCAAVGRNYAALPRPQFRPYIFSTEEISKLLHVADHLTESRRCNNHLRVYPIMLRILIGTGMRIGEVLQMTNDDVDILRGVIKVINGKNGVSRFIPVSDSLMDVLRIYFRNNDSMSAEEPFFVSPYTGSYYSYSAAKYMFQKICAIADIRCEDSSLPTLHSLRHTFCTRSLEQMIASGMSEYSAVPILAAYMGHVNLVDTEKYIHFTEIAHARFISDEMFMADIVPEVSYDE</sequence>
<dbReference type="EMBL" id="WJBE01000045">
    <property type="protein sequence ID" value="MBC3901691.1"/>
    <property type="molecule type" value="Genomic_DNA"/>
</dbReference>
<keyword evidence="6" id="KW-1185">Reference proteome</keyword>
<dbReference type="InterPro" id="IPR013762">
    <property type="entry name" value="Integrase-like_cat_sf"/>
</dbReference>
<dbReference type="PROSITE" id="PS51898">
    <property type="entry name" value="TYR_RECOMBINASE"/>
    <property type="match status" value="1"/>
</dbReference>
<name>A0ABR6Z2F5_9FIRM</name>
<dbReference type="PANTHER" id="PTHR30349:SF41">
    <property type="entry name" value="INTEGRASE_RECOMBINASE PROTEIN MJ0367-RELATED"/>
    <property type="match status" value="1"/>
</dbReference>
<keyword evidence="3" id="KW-0233">DNA recombination</keyword>
<comment type="similarity">
    <text evidence="1">Belongs to the 'phage' integrase family.</text>
</comment>
<dbReference type="SUPFAM" id="SSF56349">
    <property type="entry name" value="DNA breaking-rejoining enzymes"/>
    <property type="match status" value="1"/>
</dbReference>
<evidence type="ECO:0000313" key="6">
    <source>
        <dbReference type="Proteomes" id="UP000622405"/>
    </source>
</evidence>
<gene>
    <name evidence="5" type="ORF">GH811_19055</name>
</gene>
<evidence type="ECO:0000313" key="5">
    <source>
        <dbReference type="EMBL" id="MBC3901691.1"/>
    </source>
</evidence>
<evidence type="ECO:0000256" key="2">
    <source>
        <dbReference type="ARBA" id="ARBA00023125"/>
    </source>
</evidence>
<protein>
    <submittedName>
        <fullName evidence="5">Tyrosine-type recombinase/integrase</fullName>
    </submittedName>
</protein>
<dbReference type="Gene3D" id="1.10.443.10">
    <property type="entry name" value="Intergrase catalytic core"/>
    <property type="match status" value="1"/>
</dbReference>
<organism evidence="5 6">
    <name type="scientific">Acetobacterium malicum</name>
    <dbReference type="NCBI Taxonomy" id="52692"/>
    <lineage>
        <taxon>Bacteria</taxon>
        <taxon>Bacillati</taxon>
        <taxon>Bacillota</taxon>
        <taxon>Clostridia</taxon>
        <taxon>Eubacteriales</taxon>
        <taxon>Eubacteriaceae</taxon>
        <taxon>Acetobacterium</taxon>
    </lineage>
</organism>
<evidence type="ECO:0000259" key="4">
    <source>
        <dbReference type="PROSITE" id="PS51898"/>
    </source>
</evidence>
<accession>A0ABR6Z2F5</accession>